<name>A0A2K8U7R3_9GAMM</name>
<reference evidence="1 2" key="1">
    <citation type="submission" date="2017-03" db="EMBL/GenBank/DDBJ databases">
        <title>Complete genome sequence of Candidatus 'Thiodictyon syntrophicum' sp. nov. strain Cad16T, a photolithoautotroph purple sulfur bacterium isolated from an alpine meromictic lake.</title>
        <authorList>
            <person name="Luedin S.M."/>
            <person name="Pothier J.F."/>
            <person name="Danza F."/>
            <person name="Storelli N."/>
            <person name="Wittwer M."/>
            <person name="Tonolla M."/>
        </authorList>
    </citation>
    <scope>NUCLEOTIDE SEQUENCE [LARGE SCALE GENOMIC DNA]</scope>
    <source>
        <strain evidence="1 2">Cad16T</strain>
    </source>
</reference>
<evidence type="ECO:0008006" key="3">
    <source>
        <dbReference type="Google" id="ProtNLM"/>
    </source>
</evidence>
<accession>A0A2K8U7R3</accession>
<evidence type="ECO:0000313" key="2">
    <source>
        <dbReference type="Proteomes" id="UP000232638"/>
    </source>
</evidence>
<dbReference type="RefSeq" id="WP_100919231.1">
    <property type="nucleotide sequence ID" value="NZ_CP020370.1"/>
</dbReference>
<dbReference type="Proteomes" id="UP000232638">
    <property type="component" value="Chromosome"/>
</dbReference>
<proteinExistence type="predicted"/>
<organism evidence="1 2">
    <name type="scientific">Candidatus Thiodictyon syntrophicum</name>
    <dbReference type="NCBI Taxonomy" id="1166950"/>
    <lineage>
        <taxon>Bacteria</taxon>
        <taxon>Pseudomonadati</taxon>
        <taxon>Pseudomonadota</taxon>
        <taxon>Gammaproteobacteria</taxon>
        <taxon>Chromatiales</taxon>
        <taxon>Chromatiaceae</taxon>
        <taxon>Thiodictyon</taxon>
    </lineage>
</organism>
<sequence>MSDLLAFAEDRRTARAALLGTWLDGGTLALYGAPRPASADSAPGAAALLGTISFASPSGSAAAGVWSADPVPAAALALGTGTAVWGRLRDSAGDTIADVTVGMTGTAAAITLDATALIAGGMITVSAATITED</sequence>
<dbReference type="KEGG" id="tsy:THSYN_11170"/>
<gene>
    <name evidence="1" type="ORF">THSYN_11170</name>
</gene>
<dbReference type="AlphaFoldDB" id="A0A2K8U7R3"/>
<keyword evidence="2" id="KW-1185">Reference proteome</keyword>
<evidence type="ECO:0000313" key="1">
    <source>
        <dbReference type="EMBL" id="AUB81459.1"/>
    </source>
</evidence>
<protein>
    <recommendedName>
        <fullName evidence="3">DUF2190 domain-containing protein</fullName>
    </recommendedName>
</protein>
<dbReference type="EMBL" id="CP020370">
    <property type="protein sequence ID" value="AUB81459.1"/>
    <property type="molecule type" value="Genomic_DNA"/>
</dbReference>